<dbReference type="SUPFAM" id="SSF143430">
    <property type="entry name" value="TTP0101/SSO1404-like"/>
    <property type="match status" value="1"/>
</dbReference>
<proteinExistence type="inferred from homology"/>
<reference evidence="11" key="1">
    <citation type="submission" date="2017-09" db="EMBL/GenBank/DDBJ databases">
        <title>FDA dAtabase for Regulatory Grade micrObial Sequences (FDA-ARGOS): Supporting development and validation of Infectious Disease Dx tests.</title>
        <authorList>
            <person name="Minogue T."/>
            <person name="Wolcott M."/>
            <person name="Wasieloski L."/>
            <person name="Aguilar W."/>
            <person name="Moore D."/>
            <person name="Tallon L."/>
            <person name="Sadzewicz L."/>
            <person name="Ott S."/>
            <person name="Zhao X."/>
            <person name="Nagaraj S."/>
            <person name="Vavikolanu K."/>
            <person name="Aluvathingal J."/>
            <person name="Nadendla S."/>
            <person name="Sichtig H."/>
        </authorList>
    </citation>
    <scope>NUCLEOTIDE SEQUENCE [LARGE SCALE GENOMIC DNA]</scope>
    <source>
        <strain evidence="11">FDAARGOS_369</strain>
    </source>
</reference>
<dbReference type="GO" id="GO:0043571">
    <property type="term" value="P:maintenance of CRISPR repeat elements"/>
    <property type="evidence" value="ECO:0007669"/>
    <property type="project" value="UniProtKB-UniRule"/>
</dbReference>
<feature type="binding site" evidence="9">
    <location>
        <position position="13"/>
    </location>
    <ligand>
        <name>Mg(2+)</name>
        <dbReference type="ChEBI" id="CHEBI:18420"/>
        <note>catalytic</note>
    </ligand>
</feature>
<dbReference type="CDD" id="cd09725">
    <property type="entry name" value="Cas2_I_II_III"/>
    <property type="match status" value="1"/>
</dbReference>
<keyword evidence="8 9" id="KW-0051">Antiviral defense</keyword>
<comment type="subunit">
    <text evidence="9">Homodimer, forms a heterotetramer with a Cas1 homodimer.</text>
</comment>
<dbReference type="EMBL" id="CP023510">
    <property type="protein sequence ID" value="ATF62499.1"/>
    <property type="molecule type" value="Genomic_DNA"/>
</dbReference>
<name>A0A291DDV4_9MICC</name>
<dbReference type="InterPro" id="IPR021127">
    <property type="entry name" value="CRISPR_associated_Cas2"/>
</dbReference>
<accession>A0A291DDV4</accession>
<dbReference type="GO" id="GO:0016787">
    <property type="term" value="F:hydrolase activity"/>
    <property type="evidence" value="ECO:0007669"/>
    <property type="project" value="UniProtKB-KW"/>
</dbReference>
<comment type="cofactor">
    <cofactor evidence="1 9">
        <name>Mg(2+)</name>
        <dbReference type="ChEBI" id="CHEBI:18420"/>
    </cofactor>
</comment>
<evidence type="ECO:0000256" key="8">
    <source>
        <dbReference type="ARBA" id="ARBA00023118"/>
    </source>
</evidence>
<evidence type="ECO:0000256" key="4">
    <source>
        <dbReference type="ARBA" id="ARBA00022723"/>
    </source>
</evidence>
<keyword evidence="7 9" id="KW-0460">Magnesium</keyword>
<dbReference type="EC" id="3.1.-.-" evidence="9"/>
<keyword evidence="6 9" id="KW-0378">Hydrolase</keyword>
<sequence length="99" mass="11319">MRDDARRTLIAYDVPSDRRRTKLAKLILSYGDRIQYSVFIVDAAPAKVRCIKDEVQELIDPDEDSVLFCDLGLLARLDEPTFSYIGRAREVTESDVLIL</sequence>
<evidence type="ECO:0000256" key="5">
    <source>
        <dbReference type="ARBA" id="ARBA00022759"/>
    </source>
</evidence>
<dbReference type="PANTHER" id="PTHR34405:SF3">
    <property type="entry name" value="CRISPR-ASSOCIATED ENDORIBONUCLEASE CAS2 3"/>
    <property type="match status" value="1"/>
</dbReference>
<dbReference type="Pfam" id="PF09827">
    <property type="entry name" value="CRISPR_Cas2"/>
    <property type="match status" value="1"/>
</dbReference>
<evidence type="ECO:0000256" key="1">
    <source>
        <dbReference type="ARBA" id="ARBA00001946"/>
    </source>
</evidence>
<dbReference type="GO" id="GO:0046872">
    <property type="term" value="F:metal ion binding"/>
    <property type="evidence" value="ECO:0007669"/>
    <property type="project" value="UniProtKB-UniRule"/>
</dbReference>
<keyword evidence="4 9" id="KW-0479">Metal-binding</keyword>
<dbReference type="HAMAP" id="MF_01471">
    <property type="entry name" value="Cas2"/>
    <property type="match status" value="1"/>
</dbReference>
<gene>
    <name evidence="9 10" type="primary">cas2</name>
    <name evidence="10" type="ORF">CO690_01935</name>
</gene>
<dbReference type="Gene3D" id="3.30.70.240">
    <property type="match status" value="1"/>
</dbReference>
<evidence type="ECO:0000313" key="10">
    <source>
        <dbReference type="EMBL" id="ATF62499.1"/>
    </source>
</evidence>
<dbReference type="PANTHER" id="PTHR34405">
    <property type="entry name" value="CRISPR-ASSOCIATED ENDORIBONUCLEASE CAS2"/>
    <property type="match status" value="1"/>
</dbReference>
<evidence type="ECO:0000256" key="7">
    <source>
        <dbReference type="ARBA" id="ARBA00022842"/>
    </source>
</evidence>
<keyword evidence="3 9" id="KW-0540">Nuclease</keyword>
<evidence type="ECO:0000256" key="3">
    <source>
        <dbReference type="ARBA" id="ARBA00022722"/>
    </source>
</evidence>
<evidence type="ECO:0000256" key="6">
    <source>
        <dbReference type="ARBA" id="ARBA00022801"/>
    </source>
</evidence>
<protein>
    <recommendedName>
        <fullName evidence="9">CRISPR-associated endoribonuclease Cas2</fullName>
        <ecNumber evidence="9">3.1.-.-</ecNumber>
    </recommendedName>
</protein>
<dbReference type="GO" id="GO:0051607">
    <property type="term" value="P:defense response to virus"/>
    <property type="evidence" value="ECO:0007669"/>
    <property type="project" value="UniProtKB-UniRule"/>
</dbReference>
<dbReference type="GO" id="GO:0004521">
    <property type="term" value="F:RNA endonuclease activity"/>
    <property type="evidence" value="ECO:0007669"/>
    <property type="project" value="InterPro"/>
</dbReference>
<evidence type="ECO:0000256" key="2">
    <source>
        <dbReference type="ARBA" id="ARBA00009959"/>
    </source>
</evidence>
<organism evidence="10 11">
    <name type="scientific">Rothia mucilaginosa</name>
    <dbReference type="NCBI Taxonomy" id="43675"/>
    <lineage>
        <taxon>Bacteria</taxon>
        <taxon>Bacillati</taxon>
        <taxon>Actinomycetota</taxon>
        <taxon>Actinomycetes</taxon>
        <taxon>Micrococcales</taxon>
        <taxon>Micrococcaceae</taxon>
        <taxon>Rothia</taxon>
    </lineage>
</organism>
<dbReference type="InterPro" id="IPR019199">
    <property type="entry name" value="Virulence_VapD/CRISPR_Cas2"/>
</dbReference>
<evidence type="ECO:0000313" key="11">
    <source>
        <dbReference type="Proteomes" id="UP000218628"/>
    </source>
</evidence>
<dbReference type="AlphaFoldDB" id="A0A291DDV4"/>
<dbReference type="NCBIfam" id="TIGR01573">
    <property type="entry name" value="cas2"/>
    <property type="match status" value="1"/>
</dbReference>
<evidence type="ECO:0000256" key="9">
    <source>
        <dbReference type="HAMAP-Rule" id="MF_01471"/>
    </source>
</evidence>
<comment type="similarity">
    <text evidence="2 9">Belongs to the CRISPR-associated endoribonuclease Cas2 protein family.</text>
</comment>
<dbReference type="RefSeq" id="WP_083303508.1">
    <property type="nucleotide sequence ID" value="NZ_CP023510.1"/>
</dbReference>
<comment type="function">
    <text evidence="9">CRISPR (clustered regularly interspaced short palindromic repeat), is an adaptive immune system that provides protection against mobile genetic elements (viruses, transposable elements and conjugative plasmids). CRISPR clusters contain sequences complementary to antecedent mobile elements and target invading nucleic acids. CRISPR clusters are transcribed and processed into CRISPR RNA (crRNA). Functions as a ssRNA-specific endoribonuclease. Involved in the integration of spacer DNA into the CRISPR cassette.</text>
</comment>
<dbReference type="Proteomes" id="UP000218628">
    <property type="component" value="Chromosome"/>
</dbReference>
<keyword evidence="5 9" id="KW-0255">Endonuclease</keyword>